<evidence type="ECO:0000256" key="1">
    <source>
        <dbReference type="ARBA" id="ARBA00022741"/>
    </source>
</evidence>
<dbReference type="GO" id="GO:0005524">
    <property type="term" value="F:ATP binding"/>
    <property type="evidence" value="ECO:0007669"/>
    <property type="project" value="UniProtKB-KW"/>
</dbReference>
<dbReference type="PANTHER" id="PTHR43637:SF1">
    <property type="entry name" value="UPF0273 PROTEIN TM_0370"/>
    <property type="match status" value="1"/>
</dbReference>
<dbReference type="SUPFAM" id="SSF52540">
    <property type="entry name" value="P-loop containing nucleoside triphosphate hydrolases"/>
    <property type="match status" value="1"/>
</dbReference>
<evidence type="ECO:0000259" key="3">
    <source>
        <dbReference type="PROSITE" id="PS51146"/>
    </source>
</evidence>
<organism evidence="4 5">
    <name type="scientific">Natronomonas pharaonis (strain ATCC 35678 / DSM 2160 / CIP 103997 / JCM 8858 / NBRC 14720 / NCIMB 2260 / Gabara)</name>
    <name type="common">Halobacterium pharaonis</name>
    <dbReference type="NCBI Taxonomy" id="348780"/>
    <lineage>
        <taxon>Archaea</taxon>
        <taxon>Methanobacteriati</taxon>
        <taxon>Methanobacteriota</taxon>
        <taxon>Stenosarchaea group</taxon>
        <taxon>Halobacteria</taxon>
        <taxon>Halobacteriales</taxon>
        <taxon>Natronomonadaceae</taxon>
        <taxon>Natronomonas</taxon>
    </lineage>
</organism>
<dbReference type="eggNOG" id="arCOG01171">
    <property type="taxonomic scope" value="Archaea"/>
</dbReference>
<dbReference type="InterPro" id="IPR014774">
    <property type="entry name" value="KaiC-like_dom"/>
</dbReference>
<dbReference type="InterPro" id="IPR027417">
    <property type="entry name" value="P-loop_NTPase"/>
</dbReference>
<dbReference type="OrthoDB" id="49590at2157"/>
<dbReference type="EMBL" id="CR936257">
    <property type="protein sequence ID" value="CAI50646.1"/>
    <property type="molecule type" value="Genomic_DNA"/>
</dbReference>
<sequence length="231" mass="25163">MRVSSGVAGFDDLVAGGFPVGRLYVLSGPPGSGKTTFSAQFLVDGAKNGESCLFISMHESRADIAHDMSGYDIGFEQVLESDRLTFVDVFSSEGKRLFQSPGKHRDASGLINRLTGFIDSNDIDRVVVDSTMLLDHFLNDAESNIIQFLTSLKRTDATVLLISEMTDPSAYADEHYLAHGVVFLHNFLEDGGMQRGIQVLKMRGTAIDTDIHEVSFGDDGLSVGGRRLQTH</sequence>
<dbReference type="EnsemblBacteria" id="CAI50646">
    <property type="protein sequence ID" value="CAI50646"/>
    <property type="gene ID" value="NP_5110A"/>
</dbReference>
<accession>Q3IML2</accession>
<dbReference type="AlphaFoldDB" id="Q3IML2"/>
<dbReference type="STRING" id="348780.NP_5110A"/>
<evidence type="ECO:0000256" key="2">
    <source>
        <dbReference type="ARBA" id="ARBA00022840"/>
    </source>
</evidence>
<dbReference type="Pfam" id="PF06745">
    <property type="entry name" value="ATPase"/>
    <property type="match status" value="1"/>
</dbReference>
<feature type="domain" description="KaiC" evidence="3">
    <location>
        <begin position="1"/>
        <end position="231"/>
    </location>
</feature>
<dbReference type="PROSITE" id="PS51146">
    <property type="entry name" value="KAIC"/>
    <property type="match status" value="1"/>
</dbReference>
<dbReference type="HOGENOM" id="CLU_023669_2_2_2"/>
<name>Q3IML2_NATPD</name>
<keyword evidence="2" id="KW-0067">ATP-binding</keyword>
<dbReference type="Gene3D" id="3.40.50.300">
    <property type="entry name" value="P-loop containing nucleotide triphosphate hydrolases"/>
    <property type="match status" value="1"/>
</dbReference>
<keyword evidence="5" id="KW-1185">Reference proteome</keyword>
<reference evidence="4 5" key="1">
    <citation type="journal article" date="2005" name="Genome Res.">
        <title>Living with two extremes: conclusions from the genome sequence of Natronomonas pharaonis.</title>
        <authorList>
            <person name="Falb M."/>
            <person name="Pfeiffer F."/>
            <person name="Palm P."/>
            <person name="Rodewald K."/>
            <person name="Hickmann V."/>
            <person name="Tittor J."/>
            <person name="Oesterhelt D."/>
        </authorList>
    </citation>
    <scope>NUCLEOTIDE SEQUENCE [LARGE SCALE GENOMIC DNA]</scope>
    <source>
        <strain evidence="5">ATCC 35678 / DSM 2160 / CIP 103997 / JCM 8858 / NBRC 14720 / NCIMB 2260 / Gabara</strain>
    </source>
</reference>
<keyword evidence="1" id="KW-0547">Nucleotide-binding</keyword>
<proteinExistence type="predicted"/>
<evidence type="ECO:0000313" key="5">
    <source>
        <dbReference type="Proteomes" id="UP000002698"/>
    </source>
</evidence>
<dbReference type="Proteomes" id="UP000002698">
    <property type="component" value="Chromosome"/>
</dbReference>
<dbReference type="GeneID" id="3702259"/>
<dbReference type="RefSeq" id="WP_011324256.1">
    <property type="nucleotide sequence ID" value="NC_007426.1"/>
</dbReference>
<gene>
    <name evidence="4" type="ordered locus">NP_5110A</name>
</gene>
<protein>
    <submittedName>
        <fullName evidence="4">KaiC domain protein</fullName>
    </submittedName>
</protein>
<dbReference type="InterPro" id="IPR010624">
    <property type="entry name" value="KaiC_dom"/>
</dbReference>
<dbReference type="PANTHER" id="PTHR43637">
    <property type="entry name" value="UPF0273 PROTEIN TM_0370"/>
    <property type="match status" value="1"/>
</dbReference>
<dbReference type="KEGG" id="nph:NP_5110A"/>
<evidence type="ECO:0000313" key="4">
    <source>
        <dbReference type="EMBL" id="CAI50646.1"/>
    </source>
</evidence>